<feature type="compositionally biased region" description="Low complexity" evidence="1">
    <location>
        <begin position="91"/>
        <end position="101"/>
    </location>
</feature>
<dbReference type="VEuPathDB" id="FungiDB:I302_06006"/>
<reference evidence="3" key="2">
    <citation type="submission" date="2013-07" db="EMBL/GenBank/DDBJ databases">
        <authorList>
            <consortium name="The Broad Institute Genome Sequencing Platform"/>
            <person name="Cuomo C."/>
            <person name="Litvintseva A."/>
            <person name="Chen Y."/>
            <person name="Heitman J."/>
            <person name="Sun S."/>
            <person name="Springer D."/>
            <person name="Dromer F."/>
            <person name="Young S.K."/>
            <person name="Zeng Q."/>
            <person name="Gargeya S."/>
            <person name="Fitzgerald M."/>
            <person name="Abouelleil A."/>
            <person name="Alvarado L."/>
            <person name="Berlin A.M."/>
            <person name="Chapman S.B."/>
            <person name="Dewar J."/>
            <person name="Goldberg J."/>
            <person name="Griggs A."/>
            <person name="Gujja S."/>
            <person name="Hansen M."/>
            <person name="Howarth C."/>
            <person name="Imamovic A."/>
            <person name="Larimer J."/>
            <person name="McCowan C."/>
            <person name="Murphy C."/>
            <person name="Pearson M."/>
            <person name="Priest M."/>
            <person name="Roberts A."/>
            <person name="Saif S."/>
            <person name="Shea T."/>
            <person name="Sykes S."/>
            <person name="Wortman J."/>
            <person name="Nusbaum C."/>
            <person name="Birren B."/>
        </authorList>
    </citation>
    <scope>NUCLEOTIDE SEQUENCE</scope>
    <source>
        <strain evidence="3">CBS 10118</strain>
    </source>
</reference>
<dbReference type="AlphaFoldDB" id="A0A1B9G0K2"/>
<dbReference type="EMBL" id="KI894022">
    <property type="protein sequence ID" value="OCF24545.1"/>
    <property type="molecule type" value="Genomic_DNA"/>
</dbReference>
<dbReference type="Proteomes" id="UP000092730">
    <property type="component" value="Chromosome 5"/>
</dbReference>
<feature type="region of interest" description="Disordered" evidence="1">
    <location>
        <begin position="245"/>
        <end position="266"/>
    </location>
</feature>
<organism evidence="2">
    <name type="scientific">Kwoniella bestiolae CBS 10118</name>
    <dbReference type="NCBI Taxonomy" id="1296100"/>
    <lineage>
        <taxon>Eukaryota</taxon>
        <taxon>Fungi</taxon>
        <taxon>Dikarya</taxon>
        <taxon>Basidiomycota</taxon>
        <taxon>Agaricomycotina</taxon>
        <taxon>Tremellomycetes</taxon>
        <taxon>Tremellales</taxon>
        <taxon>Cryptococcaceae</taxon>
        <taxon>Kwoniella</taxon>
    </lineage>
</organism>
<evidence type="ECO:0000256" key="1">
    <source>
        <dbReference type="SAM" id="MobiDB-lite"/>
    </source>
</evidence>
<reference evidence="2" key="1">
    <citation type="submission" date="2013-07" db="EMBL/GenBank/DDBJ databases">
        <title>The Genome Sequence of Cryptococcus bestiolae CBS10118.</title>
        <authorList>
            <consortium name="The Broad Institute Genome Sequencing Platform"/>
            <person name="Cuomo C."/>
            <person name="Litvintseva A."/>
            <person name="Chen Y."/>
            <person name="Heitman J."/>
            <person name="Sun S."/>
            <person name="Springer D."/>
            <person name="Dromer F."/>
            <person name="Young S.K."/>
            <person name="Zeng Q."/>
            <person name="Gargeya S."/>
            <person name="Fitzgerald M."/>
            <person name="Abouelleil A."/>
            <person name="Alvarado L."/>
            <person name="Berlin A.M."/>
            <person name="Chapman S.B."/>
            <person name="Dewar J."/>
            <person name="Goldberg J."/>
            <person name="Griggs A."/>
            <person name="Gujja S."/>
            <person name="Hansen M."/>
            <person name="Howarth C."/>
            <person name="Imamovic A."/>
            <person name="Larimer J."/>
            <person name="McCowan C."/>
            <person name="Murphy C."/>
            <person name="Pearson M."/>
            <person name="Priest M."/>
            <person name="Roberts A."/>
            <person name="Saif S."/>
            <person name="Shea T."/>
            <person name="Sykes S."/>
            <person name="Wortman J."/>
            <person name="Nusbaum C."/>
            <person name="Birren B."/>
        </authorList>
    </citation>
    <scope>NUCLEOTIDE SEQUENCE [LARGE SCALE GENOMIC DNA]</scope>
    <source>
        <strain evidence="2">CBS 10118</strain>
    </source>
</reference>
<feature type="compositionally biased region" description="Pro residues" evidence="1">
    <location>
        <begin position="104"/>
        <end position="113"/>
    </location>
</feature>
<feature type="compositionally biased region" description="Gly residues" evidence="1">
    <location>
        <begin position="26"/>
        <end position="40"/>
    </location>
</feature>
<feature type="compositionally biased region" description="Pro residues" evidence="1">
    <location>
        <begin position="163"/>
        <end position="172"/>
    </location>
</feature>
<protein>
    <submittedName>
        <fullName evidence="2">Uncharacterized protein</fullName>
    </submittedName>
</protein>
<feature type="compositionally biased region" description="Low complexity" evidence="1">
    <location>
        <begin position="196"/>
        <end position="212"/>
    </location>
</feature>
<dbReference type="RefSeq" id="XP_019045615.1">
    <property type="nucleotide sequence ID" value="XM_019192618.1"/>
</dbReference>
<keyword evidence="4" id="KW-1185">Reference proteome</keyword>
<dbReference type="KEGG" id="kbi:30210405"/>
<feature type="compositionally biased region" description="Pro residues" evidence="1">
    <location>
        <begin position="139"/>
        <end position="154"/>
    </location>
</feature>
<dbReference type="STRING" id="1296100.A0A1B9G0K2"/>
<feature type="region of interest" description="Disordered" evidence="1">
    <location>
        <begin position="16"/>
        <end position="227"/>
    </location>
</feature>
<feature type="compositionally biased region" description="Gly residues" evidence="1">
    <location>
        <begin position="64"/>
        <end position="75"/>
    </location>
</feature>
<dbReference type="EMBL" id="CP144545">
    <property type="protein sequence ID" value="WVW84695.1"/>
    <property type="molecule type" value="Genomic_DNA"/>
</dbReference>
<gene>
    <name evidence="2" type="ORF">I302_06006</name>
    <name evidence="3" type="ORF">I302_106729</name>
</gene>
<feature type="compositionally biased region" description="Polar residues" evidence="1">
    <location>
        <begin position="175"/>
        <end position="185"/>
    </location>
</feature>
<sequence length="266" mass="27119">MNKLLGKLDEVVTKYADNKLNKPTPGGNGMNAGQSHGGQNGPNPYGTPGSMNGHYGRNSPNPYGGQGMNGYGGSGPTAHGGHDYTNGFEANNPNFYTNGNNTSPYPPCGPPNPIANGPTNHYSFPPSPNLHPYQQSFPYIPPGPNLPPPPPPPNGNSYVYGSPPSPIPPPNGNPYTSGYASSQNLVPPPQAPPYIAPSSPKKSKYSCGGSSKPKYETAEQKKKRKNTEKAEIAGAFGEVVGAVASAGDGGGGVRASCGGGGGEGSG</sequence>
<reference evidence="3" key="4">
    <citation type="submission" date="2024-02" db="EMBL/GenBank/DDBJ databases">
        <title>Comparative genomics of Cryptococcus and Kwoniella reveals pathogenesis evolution and contrasting modes of karyotype evolution via chromosome fusion or intercentromeric recombination.</title>
        <authorList>
            <person name="Coelho M.A."/>
            <person name="David-Palma M."/>
            <person name="Shea T."/>
            <person name="Bowers K."/>
            <person name="McGinley-Smith S."/>
            <person name="Mohammad A.W."/>
            <person name="Gnirke A."/>
            <person name="Yurkov A.M."/>
            <person name="Nowrousian M."/>
            <person name="Sun S."/>
            <person name="Cuomo C.A."/>
            <person name="Heitman J."/>
        </authorList>
    </citation>
    <scope>NUCLEOTIDE SEQUENCE</scope>
    <source>
        <strain evidence="3">CBS 10118</strain>
    </source>
</reference>
<dbReference type="GeneID" id="30210405"/>
<evidence type="ECO:0000313" key="4">
    <source>
        <dbReference type="Proteomes" id="UP000092730"/>
    </source>
</evidence>
<name>A0A1B9G0K2_9TREE</name>
<evidence type="ECO:0000313" key="2">
    <source>
        <dbReference type="EMBL" id="OCF24545.1"/>
    </source>
</evidence>
<evidence type="ECO:0000313" key="3">
    <source>
        <dbReference type="EMBL" id="WVW84695.1"/>
    </source>
</evidence>
<feature type="compositionally biased region" description="Gly residues" evidence="1">
    <location>
        <begin position="247"/>
        <end position="266"/>
    </location>
</feature>
<accession>A0A1B9G0K2</accession>
<reference evidence="2" key="3">
    <citation type="submission" date="2014-01" db="EMBL/GenBank/DDBJ databases">
        <title>Evolution of pathogenesis and genome organization in the Tremellales.</title>
        <authorList>
            <person name="Cuomo C."/>
            <person name="Litvintseva A."/>
            <person name="Heitman J."/>
            <person name="Chen Y."/>
            <person name="Sun S."/>
            <person name="Springer D."/>
            <person name="Dromer F."/>
            <person name="Young S."/>
            <person name="Zeng Q."/>
            <person name="Chapman S."/>
            <person name="Gujja S."/>
            <person name="Saif S."/>
            <person name="Birren B."/>
        </authorList>
    </citation>
    <scope>NUCLEOTIDE SEQUENCE</scope>
    <source>
        <strain evidence="2">CBS 10118</strain>
    </source>
</reference>
<feature type="compositionally biased region" description="Pro residues" evidence="1">
    <location>
        <begin position="186"/>
        <end position="195"/>
    </location>
</feature>
<proteinExistence type="predicted"/>